<evidence type="ECO:0000256" key="1">
    <source>
        <dbReference type="SAM" id="Phobius"/>
    </source>
</evidence>
<keyword evidence="1" id="KW-1133">Transmembrane helix</keyword>
<accession>T1IP35</accession>
<sequence length="115" mass="13055">MTCMEVWFYLNALQLTEYTLHSIAIIRYSQKKPEKSVPIMANKCCILLIAFSFILLAEIGAATPLTKRDADNLFRNQCVPYGNICEVNEDCCQSLGKNKNVICTAYLPYSFCLLE</sequence>
<keyword evidence="3" id="KW-1185">Reference proteome</keyword>
<evidence type="ECO:0000313" key="2">
    <source>
        <dbReference type="EnsemblMetazoa" id="SMAR002777-PA"/>
    </source>
</evidence>
<organism evidence="2 3">
    <name type="scientific">Strigamia maritima</name>
    <name type="common">European centipede</name>
    <name type="synonym">Geophilus maritimus</name>
    <dbReference type="NCBI Taxonomy" id="126957"/>
    <lineage>
        <taxon>Eukaryota</taxon>
        <taxon>Metazoa</taxon>
        <taxon>Ecdysozoa</taxon>
        <taxon>Arthropoda</taxon>
        <taxon>Myriapoda</taxon>
        <taxon>Chilopoda</taxon>
        <taxon>Pleurostigmophora</taxon>
        <taxon>Geophilomorpha</taxon>
        <taxon>Linotaeniidae</taxon>
        <taxon>Strigamia</taxon>
    </lineage>
</organism>
<dbReference type="EnsemblMetazoa" id="SMAR002777-RA">
    <property type="protein sequence ID" value="SMAR002777-PA"/>
    <property type="gene ID" value="SMAR002777"/>
</dbReference>
<reference evidence="2" key="2">
    <citation type="submission" date="2015-02" db="UniProtKB">
        <authorList>
            <consortium name="EnsemblMetazoa"/>
        </authorList>
    </citation>
    <scope>IDENTIFICATION</scope>
</reference>
<feature type="transmembrane region" description="Helical" evidence="1">
    <location>
        <begin position="46"/>
        <end position="65"/>
    </location>
</feature>
<protein>
    <submittedName>
        <fullName evidence="2">Uncharacterized protein</fullName>
    </submittedName>
</protein>
<proteinExistence type="predicted"/>
<keyword evidence="1" id="KW-0472">Membrane</keyword>
<dbReference type="Proteomes" id="UP000014500">
    <property type="component" value="Unassembled WGS sequence"/>
</dbReference>
<evidence type="ECO:0000313" key="3">
    <source>
        <dbReference type="Proteomes" id="UP000014500"/>
    </source>
</evidence>
<keyword evidence="1" id="KW-0812">Transmembrane</keyword>
<name>T1IP35_STRMM</name>
<dbReference type="HOGENOM" id="CLU_2111914_0_0_1"/>
<dbReference type="AlphaFoldDB" id="T1IP35"/>
<reference evidence="3" key="1">
    <citation type="submission" date="2011-05" db="EMBL/GenBank/DDBJ databases">
        <authorList>
            <person name="Richards S.R."/>
            <person name="Qu J."/>
            <person name="Jiang H."/>
            <person name="Jhangiani S.N."/>
            <person name="Agravi P."/>
            <person name="Goodspeed R."/>
            <person name="Gross S."/>
            <person name="Mandapat C."/>
            <person name="Jackson L."/>
            <person name="Mathew T."/>
            <person name="Pu L."/>
            <person name="Thornton R."/>
            <person name="Saada N."/>
            <person name="Wilczek-Boney K.B."/>
            <person name="Lee S."/>
            <person name="Kovar C."/>
            <person name="Wu Y."/>
            <person name="Scherer S.E."/>
            <person name="Worley K.C."/>
            <person name="Muzny D.M."/>
            <person name="Gibbs R."/>
        </authorList>
    </citation>
    <scope>NUCLEOTIDE SEQUENCE</scope>
    <source>
        <strain evidence="3">Brora</strain>
    </source>
</reference>
<dbReference type="EMBL" id="JH431243">
    <property type="status" value="NOT_ANNOTATED_CDS"/>
    <property type="molecule type" value="Genomic_DNA"/>
</dbReference>